<evidence type="ECO:0000313" key="1">
    <source>
        <dbReference type="EMBL" id="CAF0792290.1"/>
    </source>
</evidence>
<dbReference type="AlphaFoldDB" id="A0A813S520"/>
<evidence type="ECO:0008006" key="3">
    <source>
        <dbReference type="Google" id="ProtNLM"/>
    </source>
</evidence>
<gene>
    <name evidence="1" type="ORF">OXX778_LOCUS6032</name>
</gene>
<dbReference type="OrthoDB" id="9995764at2759"/>
<dbReference type="InterPro" id="IPR019534">
    <property type="entry name" value="DUF2452"/>
</dbReference>
<accession>A0A813S520</accession>
<name>A0A813S520_9BILA</name>
<dbReference type="Pfam" id="PF10504">
    <property type="entry name" value="DUF2452"/>
    <property type="match status" value="1"/>
</dbReference>
<dbReference type="PANTHER" id="PTHR14553">
    <property type="entry name" value="UNCHARACTERIZED PROTEIN C1ORF50"/>
    <property type="match status" value="1"/>
</dbReference>
<keyword evidence="2" id="KW-1185">Reference proteome</keyword>
<organism evidence="1 2">
    <name type="scientific">Brachionus calyciflorus</name>
    <dbReference type="NCBI Taxonomy" id="104777"/>
    <lineage>
        <taxon>Eukaryota</taxon>
        <taxon>Metazoa</taxon>
        <taxon>Spiralia</taxon>
        <taxon>Gnathifera</taxon>
        <taxon>Rotifera</taxon>
        <taxon>Eurotatoria</taxon>
        <taxon>Monogononta</taxon>
        <taxon>Pseudotrocha</taxon>
        <taxon>Ploima</taxon>
        <taxon>Brachionidae</taxon>
        <taxon>Brachionus</taxon>
    </lineage>
</organism>
<sequence length="168" mass="19246">MENQVVLSGTFNREQANLVENSNVQPNYTSDLIALAQQIQNADKSVQSNVTNKLNIIIEQIQFLQEQARGILEKAKLEKELHQAACNILKRPGTVYYYYKRDSGQKYLTIMSPSDWGKTCPHEFLGAYRLEYDNSWVPIDQLKQVDERKAIIQQVMSRPAIASIKDVL</sequence>
<evidence type="ECO:0000313" key="2">
    <source>
        <dbReference type="Proteomes" id="UP000663879"/>
    </source>
</evidence>
<dbReference type="EMBL" id="CAJNOC010000691">
    <property type="protein sequence ID" value="CAF0792290.1"/>
    <property type="molecule type" value="Genomic_DNA"/>
</dbReference>
<reference evidence="1" key="1">
    <citation type="submission" date="2021-02" db="EMBL/GenBank/DDBJ databases">
        <authorList>
            <person name="Nowell W R."/>
        </authorList>
    </citation>
    <scope>NUCLEOTIDE SEQUENCE</scope>
    <source>
        <strain evidence="1">Ploen Becks lab</strain>
    </source>
</reference>
<protein>
    <recommendedName>
        <fullName evidence="3">DUF2452 domain-containing protein</fullName>
    </recommendedName>
</protein>
<proteinExistence type="predicted"/>
<dbReference type="PANTHER" id="PTHR14553:SF1">
    <property type="entry name" value="SIMILAR TO CHROMOSOME 1 OPEN READING FRAME 50"/>
    <property type="match status" value="1"/>
</dbReference>
<comment type="caution">
    <text evidence="1">The sequence shown here is derived from an EMBL/GenBank/DDBJ whole genome shotgun (WGS) entry which is preliminary data.</text>
</comment>
<dbReference type="Proteomes" id="UP000663879">
    <property type="component" value="Unassembled WGS sequence"/>
</dbReference>